<evidence type="ECO:0000256" key="1">
    <source>
        <dbReference type="ARBA" id="ARBA00006817"/>
    </source>
</evidence>
<evidence type="ECO:0000313" key="3">
    <source>
        <dbReference type="EMBL" id="MEA9357265.1"/>
    </source>
</evidence>
<protein>
    <submittedName>
        <fullName evidence="3">SRPBCC family protein</fullName>
    </submittedName>
</protein>
<accession>A0ABU5VW27</accession>
<evidence type="ECO:0000313" key="4">
    <source>
        <dbReference type="Proteomes" id="UP001302274"/>
    </source>
</evidence>
<proteinExistence type="inferred from homology"/>
<dbReference type="Pfam" id="PF08327">
    <property type="entry name" value="AHSA1"/>
    <property type="match status" value="1"/>
</dbReference>
<keyword evidence="4" id="KW-1185">Reference proteome</keyword>
<comment type="caution">
    <text evidence="3">The sequence shown here is derived from an EMBL/GenBank/DDBJ whole genome shotgun (WGS) entry which is preliminary data.</text>
</comment>
<organism evidence="3 4">
    <name type="scientific">Bacteriovorax antarcticus</name>
    <dbReference type="NCBI Taxonomy" id="3088717"/>
    <lineage>
        <taxon>Bacteria</taxon>
        <taxon>Pseudomonadati</taxon>
        <taxon>Bdellovibrionota</taxon>
        <taxon>Bacteriovoracia</taxon>
        <taxon>Bacteriovoracales</taxon>
        <taxon>Bacteriovoracaceae</taxon>
        <taxon>Bacteriovorax</taxon>
    </lineage>
</organism>
<comment type="similarity">
    <text evidence="1">Belongs to the AHA1 family.</text>
</comment>
<feature type="domain" description="Activator of Hsp90 ATPase homologue 1/2-like C-terminal" evidence="2">
    <location>
        <begin position="17"/>
        <end position="154"/>
    </location>
</feature>
<evidence type="ECO:0000259" key="2">
    <source>
        <dbReference type="Pfam" id="PF08327"/>
    </source>
</evidence>
<dbReference type="CDD" id="cd08896">
    <property type="entry name" value="SRPBCC_CalC_Aha1-like_3"/>
    <property type="match status" value="1"/>
</dbReference>
<dbReference type="Proteomes" id="UP001302274">
    <property type="component" value="Unassembled WGS sequence"/>
</dbReference>
<reference evidence="3 4" key="1">
    <citation type="submission" date="2023-11" db="EMBL/GenBank/DDBJ databases">
        <title>A Novel Polar Bacteriovorax (B. antarcticus) Isolated from the Biocrust in Antarctica.</title>
        <authorList>
            <person name="Mun W."/>
            <person name="Choi S.Y."/>
            <person name="Mitchell R.J."/>
        </authorList>
    </citation>
    <scope>NUCLEOTIDE SEQUENCE [LARGE SCALE GENOMIC DNA]</scope>
    <source>
        <strain evidence="3 4">PP10</strain>
    </source>
</reference>
<name>A0ABU5VW27_9BACT</name>
<dbReference type="Gene3D" id="3.30.530.20">
    <property type="match status" value="1"/>
</dbReference>
<dbReference type="EMBL" id="JAYGJQ010000002">
    <property type="protein sequence ID" value="MEA9357265.1"/>
    <property type="molecule type" value="Genomic_DNA"/>
</dbReference>
<sequence length="157" mass="17836">MNTNPKLDLVLNKILDITPEQAWKGWTTPELFGEWFCPKPWKVVEARLDPRPGGEFFTMMQSPEGDKFPNTGCILEAIPGKKLVWTSALLEGFRPSENKDMSFTAVILLEPYGKNQTKYIAIGMHGNELDRKKHEDMGFEQGWGICADQLEAMMKSL</sequence>
<dbReference type="InterPro" id="IPR023393">
    <property type="entry name" value="START-like_dom_sf"/>
</dbReference>
<gene>
    <name evidence="3" type="ORF">SHI21_13655</name>
</gene>
<dbReference type="InterPro" id="IPR013538">
    <property type="entry name" value="ASHA1/2-like_C"/>
</dbReference>
<dbReference type="SUPFAM" id="SSF55961">
    <property type="entry name" value="Bet v1-like"/>
    <property type="match status" value="1"/>
</dbReference>
<dbReference type="RefSeq" id="WP_323577198.1">
    <property type="nucleotide sequence ID" value="NZ_JAYGJQ010000002.1"/>
</dbReference>